<dbReference type="SMART" id="SM00139">
    <property type="entry name" value="MyTH4"/>
    <property type="match status" value="1"/>
</dbReference>
<evidence type="ECO:0000256" key="3">
    <source>
        <dbReference type="SAM" id="MobiDB-lite"/>
    </source>
</evidence>
<dbReference type="InterPro" id="IPR001452">
    <property type="entry name" value="SH3_domain"/>
</dbReference>
<evidence type="ECO:0000313" key="8">
    <source>
        <dbReference type="EMBL" id="GMI26026.1"/>
    </source>
</evidence>
<name>A0ABQ6MHP8_9STRA</name>
<dbReference type="InterPro" id="IPR001202">
    <property type="entry name" value="WW_dom"/>
</dbReference>
<feature type="domain" description="MyTH4" evidence="7">
    <location>
        <begin position="416"/>
        <end position="571"/>
    </location>
</feature>
<dbReference type="PANTHER" id="PTHR45876:SF8">
    <property type="entry name" value="FI04035P"/>
    <property type="match status" value="1"/>
</dbReference>
<dbReference type="SUPFAM" id="SSF51045">
    <property type="entry name" value="WW domain"/>
    <property type="match status" value="2"/>
</dbReference>
<keyword evidence="1 2" id="KW-0728">SH3 domain</keyword>
<dbReference type="InterPro" id="IPR038185">
    <property type="entry name" value="MyTH4_dom_sf"/>
</dbReference>
<dbReference type="Gene3D" id="2.30.30.40">
    <property type="entry name" value="SH3 Domains"/>
    <property type="match status" value="1"/>
</dbReference>
<dbReference type="EMBL" id="BRYB01001452">
    <property type="protein sequence ID" value="GMI26026.1"/>
    <property type="molecule type" value="Genomic_DNA"/>
</dbReference>
<reference evidence="8 9" key="1">
    <citation type="journal article" date="2023" name="Commun. Biol.">
        <title>Genome analysis of Parmales, the sister group of diatoms, reveals the evolutionary specialization of diatoms from phago-mixotrophs to photoautotrophs.</title>
        <authorList>
            <person name="Ban H."/>
            <person name="Sato S."/>
            <person name="Yoshikawa S."/>
            <person name="Yamada K."/>
            <person name="Nakamura Y."/>
            <person name="Ichinomiya M."/>
            <person name="Sato N."/>
            <person name="Blanc-Mathieu R."/>
            <person name="Endo H."/>
            <person name="Kuwata A."/>
            <person name="Ogata H."/>
        </authorList>
    </citation>
    <scope>NUCLEOTIDE SEQUENCE [LARGE SCALE GENOMIC DNA]</scope>
</reference>
<evidence type="ECO:0000259" key="7">
    <source>
        <dbReference type="PROSITE" id="PS51016"/>
    </source>
</evidence>
<dbReference type="PROSITE" id="PS50020">
    <property type="entry name" value="WW_DOMAIN_2"/>
    <property type="match status" value="2"/>
</dbReference>
<dbReference type="SUPFAM" id="SSF48350">
    <property type="entry name" value="GTPase activation domain, GAP"/>
    <property type="match status" value="1"/>
</dbReference>
<evidence type="ECO:0000259" key="5">
    <source>
        <dbReference type="PROSITE" id="PS50020"/>
    </source>
</evidence>
<dbReference type="Gene3D" id="2.20.70.10">
    <property type="match status" value="2"/>
</dbReference>
<feature type="domain" description="Rho-GAP" evidence="6">
    <location>
        <begin position="608"/>
        <end position="794"/>
    </location>
</feature>
<accession>A0ABQ6MHP8</accession>
<sequence>MSWAIAIAAFSDPSAENTLSLTPGEKLFSVAADESDPAWSFGTNQAGEVGYFPSSHVQLTSERPNGVAFVAGTTPANAPLIGRDSSFVGGGSSIRSSTIDSHDSSDSSRPKSTPGRVNNGPLPENWGTGLSSAGQLYYVNLVTNETQWDPPVDPAVRTARKSVSELPPGWERRSSTKSGRVYYYNKESGESKWSHPGREALTPGRLEMVSEGRGDEVEEAATPSRLEPMSKGLSTSSAGTAASSATALHAAISASSSLEQAYTLITEPIMMKKKLSTEAKYQERTIYVRELLSEFCWAKPGAKPGVAKGVLFESIIEVRQAAPIKKAKKQPPDAECFSVVHKNGVIDCVIDDTSFNDLFDATDAAGRCQEYTQALQTIADRHRQSMSHFAADNFGANTKWSKFHNVPLTPREMVTWGPLPTKNPLTKMSTPALEKAAGSLFKAVCDCMGEDGKGGVHPELRTSRSLVVSMAGEHPELIAEVYCQLVRQTSGNPNPLSERRGWQLLAACAAQYLPGEALCECVCCHANRNRFRGDAIGGLAFFVYQRVMLGESGGGGGKIAAIDLMEEDIQDIESCYIDESVYGASLEGALRKELFTRNPRAAMPPPGALLEQPSVPVIVKLLTNAVLELGGETTEGVFRLAALKDDVDWIRDEVRNGDYRALNVSGGASQPGPRVSDALVAADLLKSFLRQMAAPLVPVALYERCVGIGRSGKAADAKAVVDGLDRASRATLEHLFKFIVQLSESADVTKMTVSNLALVFSPNLLKNPSDDPMTFASNSESEKRFIVLCCESWE</sequence>
<dbReference type="PANTHER" id="PTHR45876">
    <property type="entry name" value="FI04035P"/>
    <property type="match status" value="1"/>
</dbReference>
<dbReference type="Gene3D" id="1.10.555.10">
    <property type="entry name" value="Rho GTPase activation protein"/>
    <property type="match status" value="1"/>
</dbReference>
<evidence type="ECO:0008006" key="10">
    <source>
        <dbReference type="Google" id="ProtNLM"/>
    </source>
</evidence>
<dbReference type="Pfam" id="PF00784">
    <property type="entry name" value="MyTH4"/>
    <property type="match status" value="1"/>
</dbReference>
<gene>
    <name evidence="8" type="ORF">TeGR_g3103</name>
</gene>
<dbReference type="Gene3D" id="1.25.40.530">
    <property type="entry name" value="MyTH4 domain"/>
    <property type="match status" value="1"/>
</dbReference>
<dbReference type="SMART" id="SM00456">
    <property type="entry name" value="WW"/>
    <property type="match status" value="2"/>
</dbReference>
<comment type="caution">
    <text evidence="8">The sequence shown here is derived from an EMBL/GenBank/DDBJ whole genome shotgun (WGS) entry which is preliminary data.</text>
</comment>
<evidence type="ECO:0000259" key="6">
    <source>
        <dbReference type="PROSITE" id="PS50238"/>
    </source>
</evidence>
<protein>
    <recommendedName>
        <fullName evidence="10">Rho GTPase activation protein</fullName>
    </recommendedName>
</protein>
<dbReference type="Pfam" id="PF00620">
    <property type="entry name" value="RhoGAP"/>
    <property type="match status" value="1"/>
</dbReference>
<dbReference type="SUPFAM" id="SSF50044">
    <property type="entry name" value="SH3-domain"/>
    <property type="match status" value="1"/>
</dbReference>
<organism evidence="8 9">
    <name type="scientific">Tetraparma gracilis</name>
    <dbReference type="NCBI Taxonomy" id="2962635"/>
    <lineage>
        <taxon>Eukaryota</taxon>
        <taxon>Sar</taxon>
        <taxon>Stramenopiles</taxon>
        <taxon>Ochrophyta</taxon>
        <taxon>Bolidophyceae</taxon>
        <taxon>Parmales</taxon>
        <taxon>Triparmaceae</taxon>
        <taxon>Tetraparma</taxon>
    </lineage>
</organism>
<dbReference type="SMART" id="SM00326">
    <property type="entry name" value="SH3"/>
    <property type="match status" value="1"/>
</dbReference>
<dbReference type="PROSITE" id="PS50238">
    <property type="entry name" value="RHOGAP"/>
    <property type="match status" value="1"/>
</dbReference>
<dbReference type="InterPro" id="IPR000857">
    <property type="entry name" value="MyTH4_dom"/>
</dbReference>
<dbReference type="CDD" id="cd00201">
    <property type="entry name" value="WW"/>
    <property type="match status" value="2"/>
</dbReference>
<evidence type="ECO:0000313" key="9">
    <source>
        <dbReference type="Proteomes" id="UP001165060"/>
    </source>
</evidence>
<dbReference type="PROSITE" id="PS51016">
    <property type="entry name" value="MYTH4"/>
    <property type="match status" value="1"/>
</dbReference>
<dbReference type="CDD" id="cd00174">
    <property type="entry name" value="SH3"/>
    <property type="match status" value="1"/>
</dbReference>
<dbReference type="Pfam" id="PF00397">
    <property type="entry name" value="WW"/>
    <property type="match status" value="2"/>
</dbReference>
<proteinExistence type="predicted"/>
<dbReference type="InterPro" id="IPR008936">
    <property type="entry name" value="Rho_GTPase_activation_prot"/>
</dbReference>
<dbReference type="InterPro" id="IPR036020">
    <property type="entry name" value="WW_dom_sf"/>
</dbReference>
<dbReference type="PROSITE" id="PS01159">
    <property type="entry name" value="WW_DOMAIN_1"/>
    <property type="match status" value="1"/>
</dbReference>
<feature type="region of interest" description="Disordered" evidence="3">
    <location>
        <begin position="210"/>
        <end position="237"/>
    </location>
</feature>
<feature type="domain" description="WW" evidence="5">
    <location>
        <begin position="120"/>
        <end position="153"/>
    </location>
</feature>
<dbReference type="SMART" id="SM00324">
    <property type="entry name" value="RhoGAP"/>
    <property type="match status" value="1"/>
</dbReference>
<keyword evidence="9" id="KW-1185">Reference proteome</keyword>
<dbReference type="InterPro" id="IPR036028">
    <property type="entry name" value="SH3-like_dom_sf"/>
</dbReference>
<feature type="domain" description="WW" evidence="5">
    <location>
        <begin position="164"/>
        <end position="198"/>
    </location>
</feature>
<dbReference type="InterPro" id="IPR000198">
    <property type="entry name" value="RhoGAP_dom"/>
</dbReference>
<evidence type="ECO:0000259" key="4">
    <source>
        <dbReference type="PROSITE" id="PS50002"/>
    </source>
</evidence>
<dbReference type="PROSITE" id="PS50002">
    <property type="entry name" value="SH3"/>
    <property type="match status" value="1"/>
</dbReference>
<evidence type="ECO:0000256" key="1">
    <source>
        <dbReference type="ARBA" id="ARBA00022443"/>
    </source>
</evidence>
<feature type="domain" description="SH3" evidence="4">
    <location>
        <begin position="1"/>
        <end position="62"/>
    </location>
</feature>
<dbReference type="Proteomes" id="UP001165060">
    <property type="component" value="Unassembled WGS sequence"/>
</dbReference>
<feature type="region of interest" description="Disordered" evidence="3">
    <location>
        <begin position="91"/>
        <end position="128"/>
    </location>
</feature>
<feature type="compositionally biased region" description="Basic and acidic residues" evidence="3">
    <location>
        <begin position="100"/>
        <end position="109"/>
    </location>
</feature>
<evidence type="ECO:0000256" key="2">
    <source>
        <dbReference type="PROSITE-ProRule" id="PRU00192"/>
    </source>
</evidence>